<comment type="pathway">
    <text evidence="3 14">Amino-acid biosynthesis; L-threonine biosynthesis; L-threonine from L-aspartate: step 1/5.</text>
</comment>
<accession>A0AA45C790</accession>
<evidence type="ECO:0000256" key="5">
    <source>
        <dbReference type="ARBA" id="ARBA00022605"/>
    </source>
</evidence>
<evidence type="ECO:0000256" key="1">
    <source>
        <dbReference type="ARBA" id="ARBA00004766"/>
    </source>
</evidence>
<dbReference type="NCBIfam" id="NF005154">
    <property type="entry name" value="PRK06635.1-2"/>
    <property type="match status" value="1"/>
</dbReference>
<dbReference type="InterPro" id="IPR005260">
    <property type="entry name" value="Asp_kin_monofn"/>
</dbReference>
<keyword evidence="5 14" id="KW-0028">Amino-acid biosynthesis</keyword>
<dbReference type="GO" id="GO:0005524">
    <property type="term" value="F:ATP binding"/>
    <property type="evidence" value="ECO:0007669"/>
    <property type="project" value="UniProtKB-KW"/>
</dbReference>
<dbReference type="InterPro" id="IPR018042">
    <property type="entry name" value="Aspartate_kinase_CS"/>
</dbReference>
<evidence type="ECO:0000259" key="16">
    <source>
        <dbReference type="Pfam" id="PF22468"/>
    </source>
</evidence>
<evidence type="ECO:0000256" key="7">
    <source>
        <dbReference type="ARBA" id="ARBA00022741"/>
    </source>
</evidence>
<dbReference type="InterPro" id="IPR001048">
    <property type="entry name" value="Asp/Glu/Uridylate_kinase"/>
</dbReference>
<comment type="catalytic activity">
    <reaction evidence="11 13">
        <text>L-aspartate + ATP = 4-phospho-L-aspartate + ADP</text>
        <dbReference type="Rhea" id="RHEA:23776"/>
        <dbReference type="ChEBI" id="CHEBI:29991"/>
        <dbReference type="ChEBI" id="CHEBI:30616"/>
        <dbReference type="ChEBI" id="CHEBI:57535"/>
        <dbReference type="ChEBI" id="CHEBI:456216"/>
        <dbReference type="EC" id="2.7.2.4"/>
    </reaction>
</comment>
<reference evidence="17 18" key="1">
    <citation type="submission" date="2018-05" db="EMBL/GenBank/DDBJ databases">
        <title>Genomic Encyclopedia of Type Strains, Phase IV (KMG-IV): sequencing the most valuable type-strain genomes for metagenomic binning, comparative biology and taxonomic classification.</title>
        <authorList>
            <person name="Goeker M."/>
        </authorList>
    </citation>
    <scope>NUCLEOTIDE SEQUENCE [LARGE SCALE GENOMIC DNA]</scope>
    <source>
        <strain evidence="17 18">DSM 24906</strain>
    </source>
</reference>
<dbReference type="GO" id="GO:0009090">
    <property type="term" value="P:homoserine biosynthetic process"/>
    <property type="evidence" value="ECO:0007669"/>
    <property type="project" value="TreeGrafter"/>
</dbReference>
<dbReference type="InterPro" id="IPR045865">
    <property type="entry name" value="ACT-like_dom_sf"/>
</dbReference>
<feature type="binding site" evidence="12">
    <location>
        <position position="47"/>
    </location>
    <ligand>
        <name>substrate</name>
    </ligand>
</feature>
<evidence type="ECO:0000256" key="4">
    <source>
        <dbReference type="ARBA" id="ARBA00010122"/>
    </source>
</evidence>
<feature type="domain" description="Aspartokinase ACT" evidence="16">
    <location>
        <begin position="337"/>
        <end position="393"/>
    </location>
</feature>
<dbReference type="InterPro" id="IPR036393">
    <property type="entry name" value="AceGlu_kinase-like_sf"/>
</dbReference>
<comment type="pathway">
    <text evidence="2 14">Amino-acid biosynthesis; L-methionine biosynthesis via de novo pathway; L-homoserine from L-aspartate: step 1/3.</text>
</comment>
<dbReference type="GO" id="GO:0005829">
    <property type="term" value="C:cytosol"/>
    <property type="evidence" value="ECO:0007669"/>
    <property type="project" value="TreeGrafter"/>
</dbReference>
<dbReference type="NCBIfam" id="TIGR00657">
    <property type="entry name" value="asp_kinases"/>
    <property type="match status" value="1"/>
</dbReference>
<dbReference type="EMBL" id="QGGI01000006">
    <property type="protein sequence ID" value="PWJ95268.1"/>
    <property type="molecule type" value="Genomic_DNA"/>
</dbReference>
<evidence type="ECO:0000256" key="13">
    <source>
        <dbReference type="RuleBase" id="RU003448"/>
    </source>
</evidence>
<keyword evidence="9 12" id="KW-0067">ATP-binding</keyword>
<evidence type="ECO:0000313" key="18">
    <source>
        <dbReference type="Proteomes" id="UP000245921"/>
    </source>
</evidence>
<evidence type="ECO:0000256" key="10">
    <source>
        <dbReference type="ARBA" id="ARBA00023154"/>
    </source>
</evidence>
<feature type="binding site" evidence="12">
    <location>
        <position position="178"/>
    </location>
    <ligand>
        <name>ATP</name>
        <dbReference type="ChEBI" id="CHEBI:30616"/>
    </ligand>
</feature>
<gene>
    <name evidence="17" type="ORF">C7380_10676</name>
</gene>
<feature type="binding site" evidence="12">
    <location>
        <begin position="7"/>
        <end position="10"/>
    </location>
    <ligand>
        <name>ATP</name>
        <dbReference type="ChEBI" id="CHEBI:30616"/>
    </ligand>
</feature>
<keyword evidence="8 13" id="KW-0418">Kinase</keyword>
<keyword evidence="7 12" id="KW-0547">Nucleotide-binding</keyword>
<dbReference type="Gene3D" id="3.40.1160.10">
    <property type="entry name" value="Acetylglutamate kinase-like"/>
    <property type="match status" value="1"/>
</dbReference>
<comment type="caution">
    <text evidence="17">The sequence shown here is derived from an EMBL/GenBank/DDBJ whole genome shotgun (WGS) entry which is preliminary data.</text>
</comment>
<evidence type="ECO:0000313" key="17">
    <source>
        <dbReference type="EMBL" id="PWJ95268.1"/>
    </source>
</evidence>
<dbReference type="InterPro" id="IPR054352">
    <property type="entry name" value="ACT_Aspartokinase"/>
</dbReference>
<dbReference type="PANTHER" id="PTHR21499">
    <property type="entry name" value="ASPARTATE KINASE"/>
    <property type="match status" value="1"/>
</dbReference>
<evidence type="ECO:0000256" key="12">
    <source>
        <dbReference type="PIRSR" id="PIRSR000726-1"/>
    </source>
</evidence>
<keyword evidence="18" id="KW-1185">Reference proteome</keyword>
<keyword evidence="10" id="KW-0457">Lysine biosynthesis</keyword>
<dbReference type="AlphaFoldDB" id="A0AA45C790"/>
<evidence type="ECO:0000256" key="8">
    <source>
        <dbReference type="ARBA" id="ARBA00022777"/>
    </source>
</evidence>
<feature type="domain" description="Aspartate/glutamate/uridylate kinase" evidence="15">
    <location>
        <begin position="2"/>
        <end position="222"/>
    </location>
</feature>
<evidence type="ECO:0000256" key="2">
    <source>
        <dbReference type="ARBA" id="ARBA00004986"/>
    </source>
</evidence>
<evidence type="ECO:0000256" key="14">
    <source>
        <dbReference type="RuleBase" id="RU004249"/>
    </source>
</evidence>
<proteinExistence type="inferred from homology"/>
<evidence type="ECO:0000256" key="9">
    <source>
        <dbReference type="ARBA" id="ARBA00022840"/>
    </source>
</evidence>
<dbReference type="InterPro" id="IPR041740">
    <property type="entry name" value="AKii-LysC-BS"/>
</dbReference>
<sequence length="395" mass="44120">MNIIVQKYGGSSVADSEKIKQIAKKIKEKIKENNKLIIVVSAMGKTTDNLLKLSREISKKPNLRELDMLLTTGEQISASLLSIALNEIKIKAKSLNAYQAGIYTNNEYNHAKIEKFDTKNILNHLENYQVLVITGFQGINQNGDLTTLGRGGSDTSAVALASSLNAKCEIYSDYPGIYTIDPKLYPNAKKIKKVNYDEMLEMSRLGSKVLHYRSVEIAKKYKTIIYCGATFSEEEGSYIMPGIEDSVVTGLSVDRGQTQVNIINLPINYSLINEIFKITTEKSFNVDMISIINANDKINVSFSIVENDKADMDEFLKTHLKEFKDVKLSYRYNLTKISVVGVGMRSSKGVAMRFFKSLDKIPITLVTTSEIKISALIDETNLSKAIKNIAEEFSL</sequence>
<dbReference type="GO" id="GO:0004072">
    <property type="term" value="F:aspartate kinase activity"/>
    <property type="evidence" value="ECO:0007669"/>
    <property type="project" value="UniProtKB-EC"/>
</dbReference>
<name>A0AA45C790_9BACT</name>
<dbReference type="Pfam" id="PF22468">
    <property type="entry name" value="ACT_9"/>
    <property type="match status" value="1"/>
</dbReference>
<dbReference type="PROSITE" id="PS00324">
    <property type="entry name" value="ASPARTOKINASE"/>
    <property type="match status" value="1"/>
</dbReference>
<dbReference type="GO" id="GO:0009089">
    <property type="term" value="P:lysine biosynthetic process via diaminopimelate"/>
    <property type="evidence" value="ECO:0007669"/>
    <property type="project" value="InterPro"/>
</dbReference>
<organism evidence="17 18">
    <name type="scientific">Oceanotoga teriensis</name>
    <dbReference type="NCBI Taxonomy" id="515440"/>
    <lineage>
        <taxon>Bacteria</taxon>
        <taxon>Thermotogati</taxon>
        <taxon>Thermotogota</taxon>
        <taxon>Thermotogae</taxon>
        <taxon>Petrotogales</taxon>
        <taxon>Petrotogaceae</taxon>
        <taxon>Oceanotoga</taxon>
    </lineage>
</organism>
<feature type="binding site" evidence="12">
    <location>
        <position position="74"/>
    </location>
    <ligand>
        <name>substrate</name>
    </ligand>
</feature>
<dbReference type="CDD" id="cd04261">
    <property type="entry name" value="AAK_AKii-LysC-BS"/>
    <property type="match status" value="1"/>
</dbReference>
<dbReference type="NCBIfam" id="NF005155">
    <property type="entry name" value="PRK06635.1-4"/>
    <property type="match status" value="1"/>
</dbReference>
<dbReference type="EC" id="2.7.2.4" evidence="13"/>
<dbReference type="PANTHER" id="PTHR21499:SF3">
    <property type="entry name" value="ASPARTOKINASE"/>
    <property type="match status" value="1"/>
</dbReference>
<comment type="similarity">
    <text evidence="4 13">Belongs to the aspartokinase family.</text>
</comment>
<dbReference type="FunFam" id="3.40.1160.10:FF:000002">
    <property type="entry name" value="Aspartokinase"/>
    <property type="match status" value="1"/>
</dbReference>
<evidence type="ECO:0000256" key="3">
    <source>
        <dbReference type="ARBA" id="ARBA00005139"/>
    </source>
</evidence>
<evidence type="ECO:0000256" key="11">
    <source>
        <dbReference type="ARBA" id="ARBA00047872"/>
    </source>
</evidence>
<evidence type="ECO:0000259" key="15">
    <source>
        <dbReference type="Pfam" id="PF00696"/>
    </source>
</evidence>
<dbReference type="Gene3D" id="3.30.2130.10">
    <property type="entry name" value="VC0802-like"/>
    <property type="match status" value="1"/>
</dbReference>
<dbReference type="PIRSF" id="PIRSF000726">
    <property type="entry name" value="Asp_kin"/>
    <property type="match status" value="1"/>
</dbReference>
<evidence type="ECO:0000256" key="6">
    <source>
        <dbReference type="ARBA" id="ARBA00022679"/>
    </source>
</evidence>
<dbReference type="SUPFAM" id="SSF55021">
    <property type="entry name" value="ACT-like"/>
    <property type="match status" value="2"/>
</dbReference>
<dbReference type="RefSeq" id="WP_109604516.1">
    <property type="nucleotide sequence ID" value="NZ_JAMHJO010000006.1"/>
</dbReference>
<feature type="binding site" evidence="12">
    <location>
        <begin position="208"/>
        <end position="209"/>
    </location>
    <ligand>
        <name>ATP</name>
        <dbReference type="ChEBI" id="CHEBI:30616"/>
    </ligand>
</feature>
<keyword evidence="6 13" id="KW-0808">Transferase</keyword>
<dbReference type="Proteomes" id="UP000245921">
    <property type="component" value="Unassembled WGS sequence"/>
</dbReference>
<dbReference type="CDD" id="cd04923">
    <property type="entry name" value="ACT_AK-LysC-DapG-like_2"/>
    <property type="match status" value="1"/>
</dbReference>
<dbReference type="InterPro" id="IPR001341">
    <property type="entry name" value="Asp_kinase"/>
</dbReference>
<dbReference type="SUPFAM" id="SSF53633">
    <property type="entry name" value="Carbamate kinase-like"/>
    <property type="match status" value="1"/>
</dbReference>
<comment type="pathway">
    <text evidence="1 14">Amino-acid biosynthesis; L-lysine biosynthesis via DAP pathway; (S)-tetrahydrodipicolinate from L-aspartate: step 1/4.</text>
</comment>
<dbReference type="Pfam" id="PF00696">
    <property type="entry name" value="AA_kinase"/>
    <property type="match status" value="1"/>
</dbReference>
<protein>
    <recommendedName>
        <fullName evidence="13">Aspartokinase</fullName>
        <ecNumber evidence="13">2.7.2.4</ecNumber>
    </recommendedName>
</protein>